<name>A0AAN6UK68_9PEZI</name>
<comment type="caution">
    <text evidence="2">The sequence shown here is derived from an EMBL/GenBank/DDBJ whole genome shotgun (WGS) entry which is preliminary data.</text>
</comment>
<accession>A0AAN6UK68</accession>
<sequence>MRHASSGVDGGAESQGRRPPLINSVHACAGNDPMLPMPTPAGRGQAAERLVPTLPLPWLVLLSVRRLGKRSFRRDPGITQRYTPCLLPARRVPTKKRKVELPSFQTRRERNARNSAFVVNHLGPAPLLNLKMGKWPAIPQIFQSGTFMAPQPVTASATSNASRKQGSAPTWSSHATVRGWDRMTVRMSDTKHLQTAFRLAGPGLPPAPAIAARNPSADRCAGLSTARSCPSGLQPLPPAGSQLAIFQGRGPALESCSRRVPAAYVTSTLPPPASLIERVFASELRWRLRPGHTDYSTASK</sequence>
<dbReference type="EMBL" id="MU853409">
    <property type="protein sequence ID" value="KAK4134130.1"/>
    <property type="molecule type" value="Genomic_DNA"/>
</dbReference>
<keyword evidence="3" id="KW-1185">Reference proteome</keyword>
<evidence type="ECO:0000313" key="3">
    <source>
        <dbReference type="Proteomes" id="UP001304895"/>
    </source>
</evidence>
<dbReference type="AlphaFoldDB" id="A0AAN6UK68"/>
<dbReference type="Proteomes" id="UP001304895">
    <property type="component" value="Unassembled WGS sequence"/>
</dbReference>
<feature type="region of interest" description="Disordered" evidence="1">
    <location>
        <begin position="153"/>
        <end position="174"/>
    </location>
</feature>
<reference evidence="2" key="2">
    <citation type="submission" date="2023-05" db="EMBL/GenBank/DDBJ databases">
        <authorList>
            <consortium name="Lawrence Berkeley National Laboratory"/>
            <person name="Steindorff A."/>
            <person name="Hensen N."/>
            <person name="Bonometti L."/>
            <person name="Westerberg I."/>
            <person name="Brannstrom I.O."/>
            <person name="Guillou S."/>
            <person name="Cros-Aarteil S."/>
            <person name="Calhoun S."/>
            <person name="Haridas S."/>
            <person name="Kuo A."/>
            <person name="Mondo S."/>
            <person name="Pangilinan J."/>
            <person name="Riley R."/>
            <person name="Labutti K."/>
            <person name="Andreopoulos B."/>
            <person name="Lipzen A."/>
            <person name="Chen C."/>
            <person name="Yanf M."/>
            <person name="Daum C."/>
            <person name="Ng V."/>
            <person name="Clum A."/>
            <person name="Ohm R."/>
            <person name="Martin F."/>
            <person name="Silar P."/>
            <person name="Natvig D."/>
            <person name="Lalanne C."/>
            <person name="Gautier V."/>
            <person name="Ament-Velasquez S.L."/>
            <person name="Kruys A."/>
            <person name="Hutchinson M.I."/>
            <person name="Powell A.J."/>
            <person name="Barry K."/>
            <person name="Miller A.N."/>
            <person name="Grigoriev I.V."/>
            <person name="Debuchy R."/>
            <person name="Gladieux P."/>
            <person name="Thoren M.H."/>
            <person name="Johannesson H."/>
        </authorList>
    </citation>
    <scope>NUCLEOTIDE SEQUENCE</scope>
    <source>
        <strain evidence="2">CBS 123565</strain>
    </source>
</reference>
<evidence type="ECO:0000313" key="2">
    <source>
        <dbReference type="EMBL" id="KAK4134130.1"/>
    </source>
</evidence>
<organism evidence="2 3">
    <name type="scientific">Trichocladium antarcticum</name>
    <dbReference type="NCBI Taxonomy" id="1450529"/>
    <lineage>
        <taxon>Eukaryota</taxon>
        <taxon>Fungi</taxon>
        <taxon>Dikarya</taxon>
        <taxon>Ascomycota</taxon>
        <taxon>Pezizomycotina</taxon>
        <taxon>Sordariomycetes</taxon>
        <taxon>Sordariomycetidae</taxon>
        <taxon>Sordariales</taxon>
        <taxon>Chaetomiaceae</taxon>
        <taxon>Trichocladium</taxon>
    </lineage>
</organism>
<proteinExistence type="predicted"/>
<evidence type="ECO:0000256" key="1">
    <source>
        <dbReference type="SAM" id="MobiDB-lite"/>
    </source>
</evidence>
<gene>
    <name evidence="2" type="ORF">BT67DRAFT_309184</name>
</gene>
<reference evidence="2" key="1">
    <citation type="journal article" date="2023" name="Mol. Phylogenet. Evol.">
        <title>Genome-scale phylogeny and comparative genomics of the fungal order Sordariales.</title>
        <authorList>
            <person name="Hensen N."/>
            <person name="Bonometti L."/>
            <person name="Westerberg I."/>
            <person name="Brannstrom I.O."/>
            <person name="Guillou S."/>
            <person name="Cros-Aarteil S."/>
            <person name="Calhoun S."/>
            <person name="Haridas S."/>
            <person name="Kuo A."/>
            <person name="Mondo S."/>
            <person name="Pangilinan J."/>
            <person name="Riley R."/>
            <person name="LaButti K."/>
            <person name="Andreopoulos B."/>
            <person name="Lipzen A."/>
            <person name="Chen C."/>
            <person name="Yan M."/>
            <person name="Daum C."/>
            <person name="Ng V."/>
            <person name="Clum A."/>
            <person name="Steindorff A."/>
            <person name="Ohm R.A."/>
            <person name="Martin F."/>
            <person name="Silar P."/>
            <person name="Natvig D.O."/>
            <person name="Lalanne C."/>
            <person name="Gautier V."/>
            <person name="Ament-Velasquez S.L."/>
            <person name="Kruys A."/>
            <person name="Hutchinson M.I."/>
            <person name="Powell A.J."/>
            <person name="Barry K."/>
            <person name="Miller A.N."/>
            <person name="Grigoriev I.V."/>
            <person name="Debuchy R."/>
            <person name="Gladieux P."/>
            <person name="Hiltunen Thoren M."/>
            <person name="Johannesson H."/>
        </authorList>
    </citation>
    <scope>NUCLEOTIDE SEQUENCE</scope>
    <source>
        <strain evidence="2">CBS 123565</strain>
    </source>
</reference>
<feature type="region of interest" description="Disordered" evidence="1">
    <location>
        <begin position="1"/>
        <end position="44"/>
    </location>
</feature>
<protein>
    <submittedName>
        <fullName evidence="2">Uncharacterized protein</fullName>
    </submittedName>
</protein>